<dbReference type="InterPro" id="IPR023393">
    <property type="entry name" value="START-like_dom_sf"/>
</dbReference>
<dbReference type="KEGG" id="bly:A2T55_02045"/>
<dbReference type="SUPFAM" id="SSF55961">
    <property type="entry name" value="Bet v1-like"/>
    <property type="match status" value="1"/>
</dbReference>
<dbReference type="CDD" id="cd07825">
    <property type="entry name" value="SRPBCC_7"/>
    <property type="match status" value="1"/>
</dbReference>
<dbReference type="Gene3D" id="3.30.530.20">
    <property type="match status" value="1"/>
</dbReference>
<sequence length="154" mass="17162">MTDTKISASRTIDAAPEDIFDVLNNPERHAQLDGSGMVVSDDTSDRITRTGQKFTMNMQWDQMGGDYKTDNHVIGYEENKLLAWKTAPAGEEPPGWEWVWELTPLGRHSTEVSVTYDWSAVTDKELLKKISFPVVSEQDLESSLGNLAAAVSQD</sequence>
<organism evidence="3 4">
    <name type="scientific">Brevibacterium linens</name>
    <dbReference type="NCBI Taxonomy" id="1703"/>
    <lineage>
        <taxon>Bacteria</taxon>
        <taxon>Bacillati</taxon>
        <taxon>Actinomycetota</taxon>
        <taxon>Actinomycetes</taxon>
        <taxon>Micrococcales</taxon>
        <taxon>Brevibacteriaceae</taxon>
        <taxon>Brevibacterium</taxon>
    </lineage>
</organism>
<dbReference type="Proteomes" id="UP000075950">
    <property type="component" value="Chromosome"/>
</dbReference>
<dbReference type="EMBL" id="CP014869">
    <property type="protein sequence ID" value="AMT92727.1"/>
    <property type="molecule type" value="Genomic_DNA"/>
</dbReference>
<name>A0A144M6I5_BRELN</name>
<comment type="similarity">
    <text evidence="1">Belongs to the AHA1 family.</text>
</comment>
<evidence type="ECO:0000313" key="4">
    <source>
        <dbReference type="Proteomes" id="UP000075950"/>
    </source>
</evidence>
<accession>A0A144M6I5</accession>
<dbReference type="Pfam" id="PF08327">
    <property type="entry name" value="AHSA1"/>
    <property type="match status" value="1"/>
</dbReference>
<feature type="domain" description="Activator of Hsp90 ATPase homologue 1/2-like C-terminal" evidence="2">
    <location>
        <begin position="13"/>
        <end position="150"/>
    </location>
</feature>
<dbReference type="AlphaFoldDB" id="A0A144M6I5"/>
<dbReference type="InterPro" id="IPR013538">
    <property type="entry name" value="ASHA1/2-like_C"/>
</dbReference>
<gene>
    <name evidence="3" type="ORF">A2T55_02045</name>
</gene>
<reference evidence="4" key="1">
    <citation type="submission" date="2016-03" db="EMBL/GenBank/DDBJ databases">
        <authorList>
            <person name="Ploux O."/>
        </authorList>
    </citation>
    <scope>NUCLEOTIDE SEQUENCE [LARGE SCALE GENOMIC DNA]</scope>
    <source>
        <strain evidence="4">BS258</strain>
    </source>
</reference>
<protein>
    <submittedName>
        <fullName evidence="3">Polyketide cyclase</fullName>
    </submittedName>
</protein>
<dbReference type="RefSeq" id="WP_025777497.1">
    <property type="nucleotide sequence ID" value="NZ_CP014869.1"/>
</dbReference>
<evidence type="ECO:0000256" key="1">
    <source>
        <dbReference type="ARBA" id="ARBA00006817"/>
    </source>
</evidence>
<proteinExistence type="inferred from homology"/>
<evidence type="ECO:0000313" key="3">
    <source>
        <dbReference type="EMBL" id="AMT92727.1"/>
    </source>
</evidence>
<evidence type="ECO:0000259" key="2">
    <source>
        <dbReference type="Pfam" id="PF08327"/>
    </source>
</evidence>